<evidence type="ECO:0000259" key="3">
    <source>
        <dbReference type="Pfam" id="PF13968"/>
    </source>
</evidence>
<feature type="region of interest" description="Disordered" evidence="1">
    <location>
        <begin position="764"/>
        <end position="802"/>
    </location>
</feature>
<name>A0A0D9Z7L8_9ORYZ</name>
<dbReference type="Pfam" id="PF13968">
    <property type="entry name" value="DUF4220"/>
    <property type="match status" value="1"/>
</dbReference>
<dbReference type="PANTHER" id="PTHR31325">
    <property type="entry name" value="OS01G0798800 PROTEIN-RELATED"/>
    <property type="match status" value="1"/>
</dbReference>
<feature type="transmembrane region" description="Helical" evidence="2">
    <location>
        <begin position="102"/>
        <end position="121"/>
    </location>
</feature>
<sequence>MEENNPGFEQFSIISPLIPSICNGSPRNPLVVVNFVPGGLSPHGEDGAELGNVTATNDLWKSHRGTVIRIEALALLAIALSFFLIALCSFRRRSNHWFVQKGVLATNVLSLSLSTYSIGLMQSSSVKSEVYPIWAMSMLTLFGCIDSITTYGHDYMGQLWKILYQLCLYSGYVLLISISAISSDVGYIAIGILSAITFIKGFHRSLALMLPSLQQDMIKMIAEVMIAEVISYSTKTDHLDQLNCLDLIGYHYVVHWPLDKSKAKFLPPSSPDDVITIDKILQCNEVHFLSDVCLSFSLSHLLQRRFYRLRCAESKHLVARKFFFEGLLMSRDAAIDYKRVFNVIEVELSFLYDIFFTSNAFLHYYESKGTTIWGLASVMGICFVGVAAAIHGRMSTHTRSPDDTIIVDTTAVDLIITLVILLSLALLQFLHLLHCWSSNWARVAFACDYIKKGKRLSRWMRLRCWILKRIDCDNSYLWQNKLGQYSLIESISTRECKLFSTLGGFLYQIYSRLLGILGLQYIEQVFRGMWGIKTGDSVELHDDVKAAIVDFLISSNCKLQNWPSSLDDDGWSGTSFLFLPDHVVTIMRFHIATCYCELVMHKEGFSVQDEDVEEIVKKNHGVATTLSKYCAYLMVSAPRLLHRHEIGTKSVYSQVAQAARISLYGAKDKLDAMRRLGQDDEPSEGACIFQEGVAFGKQLETMPERWEVLANFWIKALVYAAPSDNVEEHIEHLAKGGEFITHLWALLFHAGILKWRGGSTNYDESPYKLSESTNDDSESEDESDGPAADTDSTDVGGGSFED</sequence>
<keyword evidence="2" id="KW-0812">Transmembrane</keyword>
<dbReference type="EnsemblPlants" id="OGLUM03G18520.1">
    <property type="protein sequence ID" value="OGLUM03G18520.1"/>
    <property type="gene ID" value="OGLUM03G18520"/>
</dbReference>
<feature type="transmembrane region" description="Helical" evidence="2">
    <location>
        <begin position="371"/>
        <end position="390"/>
    </location>
</feature>
<dbReference type="eggNOG" id="ENOG502QSWW">
    <property type="taxonomic scope" value="Eukaryota"/>
</dbReference>
<dbReference type="Proteomes" id="UP000026961">
    <property type="component" value="Chromosome 3"/>
</dbReference>
<dbReference type="Gramene" id="OGLUM03G18520.1">
    <property type="protein sequence ID" value="OGLUM03G18520.1"/>
    <property type="gene ID" value="OGLUM03G18520"/>
</dbReference>
<feature type="transmembrane region" description="Helical" evidence="2">
    <location>
        <begin position="348"/>
        <end position="365"/>
    </location>
</feature>
<reference evidence="4" key="1">
    <citation type="submission" date="2015-04" db="UniProtKB">
        <authorList>
            <consortium name="EnsemblPlants"/>
        </authorList>
    </citation>
    <scope>IDENTIFICATION</scope>
</reference>
<feature type="transmembrane region" description="Helical" evidence="2">
    <location>
        <begin position="411"/>
        <end position="433"/>
    </location>
</feature>
<dbReference type="Pfam" id="PF04578">
    <property type="entry name" value="DUF594"/>
    <property type="match status" value="1"/>
</dbReference>
<accession>A0A0D9Z7L8</accession>
<feature type="transmembrane region" description="Helical" evidence="2">
    <location>
        <begin position="133"/>
        <end position="151"/>
    </location>
</feature>
<keyword evidence="2" id="KW-0472">Membrane</keyword>
<feature type="domain" description="DUF4220" evidence="3">
    <location>
        <begin position="107"/>
        <end position="489"/>
    </location>
</feature>
<evidence type="ECO:0000256" key="2">
    <source>
        <dbReference type="SAM" id="Phobius"/>
    </source>
</evidence>
<dbReference type="HOGENOM" id="CLU_008762_1_1_1"/>
<proteinExistence type="predicted"/>
<protein>
    <recommendedName>
        <fullName evidence="3">DUF4220 domain-containing protein</fullName>
    </recommendedName>
</protein>
<dbReference type="AlphaFoldDB" id="A0A0D9Z7L8"/>
<evidence type="ECO:0000313" key="4">
    <source>
        <dbReference type="EnsemblPlants" id="OGLUM03G18520.1"/>
    </source>
</evidence>
<dbReference type="InterPro" id="IPR025315">
    <property type="entry name" value="DUF4220"/>
</dbReference>
<feature type="compositionally biased region" description="Acidic residues" evidence="1">
    <location>
        <begin position="773"/>
        <end position="784"/>
    </location>
</feature>
<keyword evidence="5" id="KW-1185">Reference proteome</keyword>
<feature type="transmembrane region" description="Helical" evidence="2">
    <location>
        <begin position="67"/>
        <end position="90"/>
    </location>
</feature>
<evidence type="ECO:0000256" key="1">
    <source>
        <dbReference type="SAM" id="MobiDB-lite"/>
    </source>
</evidence>
<evidence type="ECO:0000313" key="5">
    <source>
        <dbReference type="Proteomes" id="UP000026961"/>
    </source>
</evidence>
<feature type="transmembrane region" description="Helical" evidence="2">
    <location>
        <begin position="187"/>
        <end position="210"/>
    </location>
</feature>
<feature type="transmembrane region" description="Helical" evidence="2">
    <location>
        <begin position="163"/>
        <end position="181"/>
    </location>
</feature>
<reference evidence="4" key="2">
    <citation type="submission" date="2018-05" db="EMBL/GenBank/DDBJ databases">
        <title>OgluRS3 (Oryza glumaepatula Reference Sequence Version 3).</title>
        <authorList>
            <person name="Zhang J."/>
            <person name="Kudrna D."/>
            <person name="Lee S."/>
            <person name="Talag J."/>
            <person name="Welchert J."/>
            <person name="Wing R.A."/>
        </authorList>
    </citation>
    <scope>NUCLEOTIDE SEQUENCE [LARGE SCALE GENOMIC DNA]</scope>
</reference>
<keyword evidence="2" id="KW-1133">Transmembrane helix</keyword>
<dbReference type="InterPro" id="IPR007658">
    <property type="entry name" value="DUF594"/>
</dbReference>
<dbReference type="STRING" id="40148.A0A0D9Z7L8"/>
<organism evidence="4">
    <name type="scientific">Oryza glumipatula</name>
    <dbReference type="NCBI Taxonomy" id="40148"/>
    <lineage>
        <taxon>Eukaryota</taxon>
        <taxon>Viridiplantae</taxon>
        <taxon>Streptophyta</taxon>
        <taxon>Embryophyta</taxon>
        <taxon>Tracheophyta</taxon>
        <taxon>Spermatophyta</taxon>
        <taxon>Magnoliopsida</taxon>
        <taxon>Liliopsida</taxon>
        <taxon>Poales</taxon>
        <taxon>Poaceae</taxon>
        <taxon>BOP clade</taxon>
        <taxon>Oryzoideae</taxon>
        <taxon>Oryzeae</taxon>
        <taxon>Oryzinae</taxon>
        <taxon>Oryza</taxon>
    </lineage>
</organism>